<dbReference type="Proteomes" id="UP000199513">
    <property type="component" value="Unassembled WGS sequence"/>
</dbReference>
<proteinExistence type="predicted"/>
<dbReference type="AlphaFoldDB" id="A0A1I2JIG9"/>
<dbReference type="EMBL" id="FONY01000048">
    <property type="protein sequence ID" value="SFF52481.1"/>
    <property type="molecule type" value="Genomic_DNA"/>
</dbReference>
<keyword evidence="2" id="KW-1185">Reference proteome</keyword>
<sequence>MVDFSFAQKDNPTEKPKYTVYSKNKYKQNPKHTWSWFSRKRYYSAGLSINAMNYFGDITPQPSFTSLDIKFTRINFSGYIQRRLYPGITGRLAFSYGRVKGEDASVSPDKPRWDHNQFRYIRNLSFRNDLYELSAVGLFDFVKNRGVFYNRPKRVIPYLTAGVAVFYHNPEAIAPSQDQLGNPLAEAGEWVKLQPLGTEGQGYEPYTRYNVQVNDTLTYGGGRKYSKVQVAFPLGFGLRYKISSRWDVAFEVSYRFTLTDYLDDVSKNYVDLGIFGDNNLARAMSDRSREGGRAAAVRSVITGDFLGDYRYVGVDGRTYTTFTGFGNDQYIDNIRGNVTDRDVYIVTGFHISYIMPGQVRCPEPFKKIFRRHRL</sequence>
<name>A0A1I2JIG9_9BACT</name>
<organism evidence="1 2">
    <name type="scientific">Thermoflexibacter ruber</name>
    <dbReference type="NCBI Taxonomy" id="1003"/>
    <lineage>
        <taxon>Bacteria</taxon>
        <taxon>Pseudomonadati</taxon>
        <taxon>Bacteroidota</taxon>
        <taxon>Cytophagia</taxon>
        <taxon>Cytophagales</taxon>
        <taxon>Thermoflexibacteraceae</taxon>
        <taxon>Thermoflexibacter</taxon>
    </lineage>
</organism>
<evidence type="ECO:0008006" key="3">
    <source>
        <dbReference type="Google" id="ProtNLM"/>
    </source>
</evidence>
<reference evidence="1 2" key="1">
    <citation type="submission" date="2016-10" db="EMBL/GenBank/DDBJ databases">
        <authorList>
            <person name="de Groot N.N."/>
        </authorList>
    </citation>
    <scope>NUCLEOTIDE SEQUENCE [LARGE SCALE GENOMIC DNA]</scope>
    <source>
        <strain>GEY</strain>
        <strain evidence="2">DSM 9560</strain>
    </source>
</reference>
<accession>A0A1I2JIG9</accession>
<gene>
    <name evidence="1" type="ORF">SAMN04488541_10487</name>
</gene>
<evidence type="ECO:0000313" key="1">
    <source>
        <dbReference type="EMBL" id="SFF52481.1"/>
    </source>
</evidence>
<dbReference type="STRING" id="1003.SAMN04488541_10487"/>
<evidence type="ECO:0000313" key="2">
    <source>
        <dbReference type="Proteomes" id="UP000199513"/>
    </source>
</evidence>
<protein>
    <recommendedName>
        <fullName evidence="3">Outer membrane protein beta-barrel domain-containing protein</fullName>
    </recommendedName>
</protein>